<evidence type="ECO:0000256" key="3">
    <source>
        <dbReference type="SAM" id="SignalP"/>
    </source>
</evidence>
<keyword evidence="2" id="KW-1133">Transmembrane helix</keyword>
<name>W4H3E7_APHAT</name>
<feature type="region of interest" description="Disordered" evidence="1">
    <location>
        <begin position="393"/>
        <end position="434"/>
    </location>
</feature>
<keyword evidence="2" id="KW-0812">Transmembrane</keyword>
<protein>
    <submittedName>
        <fullName evidence="4">Uncharacterized protein</fullName>
    </submittedName>
</protein>
<dbReference type="AlphaFoldDB" id="W4H3E7"/>
<dbReference type="OrthoDB" id="79946at2759"/>
<gene>
    <name evidence="4" type="ORF">H257_01705</name>
</gene>
<dbReference type="STRING" id="112090.W4H3E7"/>
<feature type="signal peptide" evidence="3">
    <location>
        <begin position="1"/>
        <end position="17"/>
    </location>
</feature>
<feature type="compositionally biased region" description="Low complexity" evidence="1">
    <location>
        <begin position="31"/>
        <end position="81"/>
    </location>
</feature>
<proteinExistence type="predicted"/>
<keyword evidence="2" id="KW-0472">Membrane</keyword>
<feature type="transmembrane region" description="Helical" evidence="2">
    <location>
        <begin position="207"/>
        <end position="228"/>
    </location>
</feature>
<feature type="region of interest" description="Disordered" evidence="1">
    <location>
        <begin position="29"/>
        <end position="126"/>
    </location>
</feature>
<evidence type="ECO:0000256" key="1">
    <source>
        <dbReference type="SAM" id="MobiDB-lite"/>
    </source>
</evidence>
<evidence type="ECO:0000256" key="2">
    <source>
        <dbReference type="SAM" id="Phobius"/>
    </source>
</evidence>
<evidence type="ECO:0000313" key="4">
    <source>
        <dbReference type="EMBL" id="ETV86535.1"/>
    </source>
</evidence>
<keyword evidence="3" id="KW-0732">Signal</keyword>
<feature type="compositionally biased region" description="Acidic residues" evidence="1">
    <location>
        <begin position="423"/>
        <end position="434"/>
    </location>
</feature>
<accession>W4H3E7</accession>
<organism evidence="4">
    <name type="scientific">Aphanomyces astaci</name>
    <name type="common">Crayfish plague agent</name>
    <dbReference type="NCBI Taxonomy" id="112090"/>
    <lineage>
        <taxon>Eukaryota</taxon>
        <taxon>Sar</taxon>
        <taxon>Stramenopiles</taxon>
        <taxon>Oomycota</taxon>
        <taxon>Saprolegniomycetes</taxon>
        <taxon>Saprolegniales</taxon>
        <taxon>Verrucalvaceae</taxon>
        <taxon>Aphanomyces</taxon>
    </lineage>
</organism>
<sequence>MRVNVVAMFAAVAVALAANDTTIITVEPSNTTTTLAPPSSTSTTSDPTTTTTLSPPSPTTTTADTSDPTTTTTLSPPSSTTITADTSDLPAPPNPTSVVPTTTTSPTTSPTTTNTTPPLLSIPTEASKIVTDEPTSSMPTTSTTTRKPSSLALGTATQLIYEAQVTPRPSASTTASKATLVTTVAPQPAVTPAESKTPSMLKSNTTLGLLGGGLLLFVAVVIFIFVSVRRKLRVLSVQADAEYANVPSPLPPPRHSSVTVSSAYGIARAASHDHIGSWRGSSFSQVYENPSSIDTRSPSMRSVHAYLGSGAVRYSGEYGGLATPHAVRQGGSRSFQFFDPHTLAIHGRATSFSDHAPMSSGRRLSGDLGMPSRRSNDWRDFVDATYTSSIPRTTSAPMALSSMPGAATPHTPIGTWSRTDSGGADDDDGSFYDF</sequence>
<dbReference type="VEuPathDB" id="FungiDB:H257_01705"/>
<feature type="compositionally biased region" description="Low complexity" evidence="1">
    <location>
        <begin position="96"/>
        <end position="124"/>
    </location>
</feature>
<reference evidence="4" key="1">
    <citation type="submission" date="2013-12" db="EMBL/GenBank/DDBJ databases">
        <title>The Genome Sequence of Aphanomyces astaci APO3.</title>
        <authorList>
            <consortium name="The Broad Institute Genomics Platform"/>
            <person name="Russ C."/>
            <person name="Tyler B."/>
            <person name="van West P."/>
            <person name="Dieguez-Uribeondo J."/>
            <person name="Young S.K."/>
            <person name="Zeng Q."/>
            <person name="Gargeya S."/>
            <person name="Fitzgerald M."/>
            <person name="Abouelleil A."/>
            <person name="Alvarado L."/>
            <person name="Chapman S.B."/>
            <person name="Gainer-Dewar J."/>
            <person name="Goldberg J."/>
            <person name="Griggs A."/>
            <person name="Gujja S."/>
            <person name="Hansen M."/>
            <person name="Howarth C."/>
            <person name="Imamovic A."/>
            <person name="Ireland A."/>
            <person name="Larimer J."/>
            <person name="McCowan C."/>
            <person name="Murphy C."/>
            <person name="Pearson M."/>
            <person name="Poon T.W."/>
            <person name="Priest M."/>
            <person name="Roberts A."/>
            <person name="Saif S."/>
            <person name="Shea T."/>
            <person name="Sykes S."/>
            <person name="Wortman J."/>
            <person name="Nusbaum C."/>
            <person name="Birren B."/>
        </authorList>
    </citation>
    <scope>NUCLEOTIDE SEQUENCE [LARGE SCALE GENOMIC DNA]</scope>
    <source>
        <strain evidence="4">APO3</strain>
    </source>
</reference>
<dbReference type="RefSeq" id="XP_009823334.1">
    <property type="nucleotide sequence ID" value="XM_009825032.1"/>
</dbReference>
<dbReference type="GeneID" id="20803701"/>
<dbReference type="EMBL" id="KI913116">
    <property type="protein sequence ID" value="ETV86535.1"/>
    <property type="molecule type" value="Genomic_DNA"/>
</dbReference>
<feature type="chain" id="PRO_5004841696" evidence="3">
    <location>
        <begin position="18"/>
        <end position="434"/>
    </location>
</feature>